<evidence type="ECO:0000313" key="2">
    <source>
        <dbReference type="EMBL" id="VEL21050.1"/>
    </source>
</evidence>
<protein>
    <submittedName>
        <fullName evidence="2">Uncharacterized protein</fullName>
    </submittedName>
</protein>
<sequence>MAESSSNGDGDVYSTALPLDGEDDSTASMSGIEAHSTASPIDGEDDSSSSPSGVENHSTGSPIDGEDDSSSSPSRVEDHSTAPPIDGEDDSSTPPSTTEACSTHTPIHGEYDSSVSPSGTEAYSTASPIDGEDESSSSPSGVGDHSTGPPIDGDDSSTSRSGLEAQSTVSPIDREVDLSSLPSGVEDHSTAPPIDGKDDSSTPPSTTEACSTHSSIHGEYDSSVSPSGIEAYPTASPIDGKDYPLSSPSGVEEHSTVPPIDGEDDSSALKSGLEAQSTASPIDEVDDSSSSPSGVEDHSTTPPIVGKDVSSASPSGIEALSTTSPIDGEADSTTSSADRDGVVGGNGDARSPMLPAHTSSPDGQSDLEKTESDVSDALTTERFYFKQPADPGLPAEIYDSVSGEPVLGAELLADGVARLPGGQFLVAKAMQMRRFLWLAMNRSEPEAETTTTTKMEPILLDTHTGLVVKDADLLGDGVFRLPDGQLRSFGSKSTRGRYQLHWPSPGQTDPSNVVLFNLTTGQPVVYSRLHGRHLVELPDARFVLAGQPDWPAFVVAKDDASSPANSPLLFDVATGEQVASSTRLNGDGDVELVGTADGRKLAAAVLQPGRPDETRFGSLFSRYVRLADETGERVFNLTTGVELTGVELLPYGLFRLPDGETRLAGVGRRVESTLSRFFELHDYSEVLQNGSSLAFVPPADALNATPAGCLSQPAVGDADALTTGLDCPSPASSEQETRQWELDDGVVEARAMGR</sequence>
<evidence type="ECO:0000313" key="3">
    <source>
        <dbReference type="Proteomes" id="UP000784294"/>
    </source>
</evidence>
<reference evidence="2" key="1">
    <citation type="submission" date="2018-11" db="EMBL/GenBank/DDBJ databases">
        <authorList>
            <consortium name="Pathogen Informatics"/>
        </authorList>
    </citation>
    <scope>NUCLEOTIDE SEQUENCE</scope>
</reference>
<name>A0A448WV69_9PLAT</name>
<dbReference type="AlphaFoldDB" id="A0A448WV69"/>
<proteinExistence type="predicted"/>
<feature type="compositionally biased region" description="Polar residues" evidence="1">
    <location>
        <begin position="310"/>
        <end position="336"/>
    </location>
</feature>
<evidence type="ECO:0000256" key="1">
    <source>
        <dbReference type="SAM" id="MobiDB-lite"/>
    </source>
</evidence>
<gene>
    <name evidence="2" type="ORF">PXEA_LOCUS14490</name>
</gene>
<feature type="compositionally biased region" description="Polar residues" evidence="1">
    <location>
        <begin position="113"/>
        <end position="126"/>
    </location>
</feature>
<feature type="region of interest" description="Disordered" evidence="1">
    <location>
        <begin position="1"/>
        <end position="374"/>
    </location>
</feature>
<keyword evidence="3" id="KW-1185">Reference proteome</keyword>
<comment type="caution">
    <text evidence="2">The sequence shown here is derived from an EMBL/GenBank/DDBJ whole genome shotgun (WGS) entry which is preliminary data.</text>
</comment>
<organism evidence="2 3">
    <name type="scientific">Protopolystoma xenopodis</name>
    <dbReference type="NCBI Taxonomy" id="117903"/>
    <lineage>
        <taxon>Eukaryota</taxon>
        <taxon>Metazoa</taxon>
        <taxon>Spiralia</taxon>
        <taxon>Lophotrochozoa</taxon>
        <taxon>Platyhelminthes</taxon>
        <taxon>Monogenea</taxon>
        <taxon>Polyopisthocotylea</taxon>
        <taxon>Polystomatidea</taxon>
        <taxon>Polystomatidae</taxon>
        <taxon>Protopolystoma</taxon>
    </lineage>
</organism>
<accession>A0A448WV69</accession>
<dbReference type="EMBL" id="CAAALY010049316">
    <property type="protein sequence ID" value="VEL21050.1"/>
    <property type="molecule type" value="Genomic_DNA"/>
</dbReference>
<feature type="compositionally biased region" description="Polar residues" evidence="1">
    <location>
        <begin position="92"/>
        <end position="105"/>
    </location>
</feature>
<feature type="compositionally biased region" description="Polar residues" evidence="1">
    <location>
        <begin position="201"/>
        <end position="215"/>
    </location>
</feature>
<feature type="non-terminal residue" evidence="2">
    <location>
        <position position="754"/>
    </location>
</feature>
<dbReference type="Proteomes" id="UP000784294">
    <property type="component" value="Unassembled WGS sequence"/>
</dbReference>
<feature type="compositionally biased region" description="Basic and acidic residues" evidence="1">
    <location>
        <begin position="185"/>
        <end position="200"/>
    </location>
</feature>
<feature type="compositionally biased region" description="Polar residues" evidence="1">
    <location>
        <begin position="156"/>
        <end position="170"/>
    </location>
</feature>